<dbReference type="SUPFAM" id="SSF56059">
    <property type="entry name" value="Glutathione synthetase ATP-binding domain-like"/>
    <property type="match status" value="1"/>
</dbReference>
<keyword evidence="6" id="KW-0092">Biotin</keyword>
<evidence type="ECO:0000259" key="10">
    <source>
        <dbReference type="PROSITE" id="PS50968"/>
    </source>
</evidence>
<evidence type="ECO:0000256" key="4">
    <source>
        <dbReference type="ARBA" id="ARBA00022741"/>
    </source>
</evidence>
<dbReference type="GO" id="GO:0004075">
    <property type="term" value="F:biotin carboxylase activity"/>
    <property type="evidence" value="ECO:0007669"/>
    <property type="project" value="UniProtKB-EC"/>
</dbReference>
<evidence type="ECO:0000313" key="13">
    <source>
        <dbReference type="EMBL" id="QGG95832.1"/>
    </source>
</evidence>
<evidence type="ECO:0000259" key="12">
    <source>
        <dbReference type="PROSITE" id="PS50979"/>
    </source>
</evidence>
<feature type="domain" description="ATP-grasp" evidence="11">
    <location>
        <begin position="121"/>
        <end position="317"/>
    </location>
</feature>
<keyword evidence="14" id="KW-1185">Reference proteome</keyword>
<dbReference type="Gene3D" id="2.40.50.100">
    <property type="match status" value="1"/>
</dbReference>
<accession>A0A5Q2RLN1</accession>
<dbReference type="InterPro" id="IPR001882">
    <property type="entry name" value="Biotin_BS"/>
</dbReference>
<dbReference type="PROSITE" id="PS00188">
    <property type="entry name" value="BIOTIN"/>
    <property type="match status" value="1"/>
</dbReference>
<dbReference type="SUPFAM" id="SSF51230">
    <property type="entry name" value="Single hybrid motif"/>
    <property type="match status" value="1"/>
</dbReference>
<evidence type="ECO:0000256" key="8">
    <source>
        <dbReference type="PROSITE-ProRule" id="PRU00409"/>
    </source>
</evidence>
<evidence type="ECO:0000256" key="2">
    <source>
        <dbReference type="ARBA" id="ARBA00013263"/>
    </source>
</evidence>
<dbReference type="PROSITE" id="PS50975">
    <property type="entry name" value="ATP_GRASP"/>
    <property type="match status" value="1"/>
</dbReference>
<dbReference type="Gene3D" id="3.30.470.20">
    <property type="entry name" value="ATP-grasp fold, B domain"/>
    <property type="match status" value="1"/>
</dbReference>
<reference evidence="13 14" key="1">
    <citation type="submission" date="2019-11" db="EMBL/GenBank/DDBJ databases">
        <authorList>
            <person name="He Y."/>
        </authorList>
    </citation>
    <scope>NUCLEOTIDE SEQUENCE [LARGE SCALE GENOMIC DNA]</scope>
    <source>
        <strain evidence="13 14">SCSIO 58843</strain>
    </source>
</reference>
<dbReference type="EMBL" id="CP045851">
    <property type="protein sequence ID" value="QGG95832.1"/>
    <property type="molecule type" value="Genomic_DNA"/>
</dbReference>
<protein>
    <recommendedName>
        <fullName evidence="2">biotin carboxylase</fullName>
        <ecNumber evidence="2">6.3.4.14</ecNumber>
    </recommendedName>
</protein>
<dbReference type="CDD" id="cd06850">
    <property type="entry name" value="biotinyl_domain"/>
    <property type="match status" value="1"/>
</dbReference>
<evidence type="ECO:0000256" key="7">
    <source>
        <dbReference type="ARBA" id="ARBA00048501"/>
    </source>
</evidence>
<dbReference type="Proteomes" id="UP000334019">
    <property type="component" value="Chromosome"/>
</dbReference>
<dbReference type="InterPro" id="IPR011764">
    <property type="entry name" value="Biotin_carboxylation_dom"/>
</dbReference>
<dbReference type="Pfam" id="PF02785">
    <property type="entry name" value="Biotin_carb_C"/>
    <property type="match status" value="1"/>
</dbReference>
<dbReference type="Pfam" id="PF00364">
    <property type="entry name" value="Biotin_lipoyl"/>
    <property type="match status" value="1"/>
</dbReference>
<proteinExistence type="predicted"/>
<dbReference type="Pfam" id="PF02786">
    <property type="entry name" value="CPSase_L_D2"/>
    <property type="match status" value="1"/>
</dbReference>
<evidence type="ECO:0000256" key="1">
    <source>
        <dbReference type="ARBA" id="ARBA00001953"/>
    </source>
</evidence>
<evidence type="ECO:0000256" key="3">
    <source>
        <dbReference type="ARBA" id="ARBA00022598"/>
    </source>
</evidence>
<dbReference type="SUPFAM" id="SSF52440">
    <property type="entry name" value="PreATP-grasp domain"/>
    <property type="match status" value="1"/>
</dbReference>
<organism evidence="13 14">
    <name type="scientific">Actinomarinicola tropica</name>
    <dbReference type="NCBI Taxonomy" id="2789776"/>
    <lineage>
        <taxon>Bacteria</taxon>
        <taxon>Bacillati</taxon>
        <taxon>Actinomycetota</taxon>
        <taxon>Acidimicrobiia</taxon>
        <taxon>Acidimicrobiales</taxon>
        <taxon>Iamiaceae</taxon>
        <taxon>Actinomarinicola</taxon>
    </lineage>
</organism>
<dbReference type="PROSITE" id="PS50979">
    <property type="entry name" value="BC"/>
    <property type="match status" value="1"/>
</dbReference>
<dbReference type="InterPro" id="IPR005481">
    <property type="entry name" value="BC-like_N"/>
</dbReference>
<feature type="domain" description="Biotin carboxylation" evidence="12">
    <location>
        <begin position="1"/>
        <end position="447"/>
    </location>
</feature>
<sequence length="594" mass="63222">MLNKVLIANRGEIAVRVIRACRELGIQTVAVYSDLDRDALHVRLADEAYALGGQTAAESYLNTEAILDAIERSGADGVHPGYGFFSENADFARAIIESGTTKWIGPPPEAIEVMGDKISARLAAERVGVNGVPGTTDLITDPEQVRTFGEEHGWPVAIKAAYGGGGRGMKVVQGPGDVESALESAQREALAYFGRDECYMERYLTWPRHIEMQIIADAHGNCVWVGERDCSAQRRHQKLIEESPAPNFPDEIRQAMGEAAVKVAKGCNYVNAGTVEFLYQDGEFYYLEMNTRLQVEHPVTEMVTSIDLVREQIRVAAGEPLSFTQDDIVRTGHSIECRINAEDPAGGKFLPSPGRITALTVPQGFGTRWDGGYEAGDEISQYYDNLVGKLVVWGSDRETARLRMLRALDELEVEGVATTAPADVAILSHPDFAAGEHSTKWVEETLDLSGVGAAPAAGASADGDEAEPKVRRDVDVEVNGRRFSVSVFVPESQLAVAASGTGKAAGAGRPKRAGGSAAGGAAAGAGKVTVPMQGTIVKVVVEEGQEVAEGDTVVVLEAMKMENNIAADKAGTVKAIKVAVGDSVGAGDIVVEIE</sequence>
<dbReference type="PANTHER" id="PTHR18866:SF33">
    <property type="entry name" value="METHYLCROTONOYL-COA CARBOXYLASE SUBUNIT ALPHA, MITOCHONDRIAL-RELATED"/>
    <property type="match status" value="1"/>
</dbReference>
<dbReference type="FunFam" id="3.40.50.20:FF:000010">
    <property type="entry name" value="Propionyl-CoA carboxylase subunit alpha"/>
    <property type="match status" value="1"/>
</dbReference>
<dbReference type="PROSITE" id="PS50968">
    <property type="entry name" value="BIOTINYL_LIPOYL"/>
    <property type="match status" value="1"/>
</dbReference>
<dbReference type="FunFam" id="2.40.50.100:FF:000003">
    <property type="entry name" value="Acetyl-CoA carboxylase biotin carboxyl carrier protein"/>
    <property type="match status" value="1"/>
</dbReference>
<keyword evidence="3" id="KW-0436">Ligase</keyword>
<dbReference type="SMART" id="SM00878">
    <property type="entry name" value="Biotin_carb_C"/>
    <property type="match status" value="1"/>
</dbReference>
<dbReference type="InterPro" id="IPR050856">
    <property type="entry name" value="Biotin_carboxylase_complex"/>
</dbReference>
<feature type="domain" description="Lipoyl-binding" evidence="10">
    <location>
        <begin position="525"/>
        <end position="594"/>
    </location>
</feature>
<dbReference type="InterPro" id="IPR011054">
    <property type="entry name" value="Rudment_hybrid_motif"/>
</dbReference>
<dbReference type="InterPro" id="IPR011053">
    <property type="entry name" value="Single_hybrid_motif"/>
</dbReference>
<keyword evidence="4 8" id="KW-0547">Nucleotide-binding</keyword>
<evidence type="ECO:0000256" key="5">
    <source>
        <dbReference type="ARBA" id="ARBA00022840"/>
    </source>
</evidence>
<comment type="cofactor">
    <cofactor evidence="1">
        <name>biotin</name>
        <dbReference type="ChEBI" id="CHEBI:57586"/>
    </cofactor>
</comment>
<dbReference type="InterPro" id="IPR005479">
    <property type="entry name" value="CPAse_ATP-bd"/>
</dbReference>
<comment type="catalytic activity">
    <reaction evidence="7">
        <text>N(6)-biotinyl-L-lysyl-[protein] + hydrogencarbonate + ATP = N(6)-carboxybiotinyl-L-lysyl-[protein] + ADP + phosphate + H(+)</text>
        <dbReference type="Rhea" id="RHEA:13501"/>
        <dbReference type="Rhea" id="RHEA-COMP:10505"/>
        <dbReference type="Rhea" id="RHEA-COMP:10506"/>
        <dbReference type="ChEBI" id="CHEBI:15378"/>
        <dbReference type="ChEBI" id="CHEBI:17544"/>
        <dbReference type="ChEBI" id="CHEBI:30616"/>
        <dbReference type="ChEBI" id="CHEBI:43474"/>
        <dbReference type="ChEBI" id="CHEBI:83144"/>
        <dbReference type="ChEBI" id="CHEBI:83145"/>
        <dbReference type="ChEBI" id="CHEBI:456216"/>
        <dbReference type="EC" id="6.3.4.14"/>
    </reaction>
    <physiologicalReaction direction="left-to-right" evidence="7">
        <dbReference type="Rhea" id="RHEA:13502"/>
    </physiologicalReaction>
</comment>
<name>A0A5Q2RLN1_9ACTN</name>
<dbReference type="Pfam" id="PF00289">
    <property type="entry name" value="Biotin_carb_N"/>
    <property type="match status" value="1"/>
</dbReference>
<evidence type="ECO:0000256" key="6">
    <source>
        <dbReference type="ARBA" id="ARBA00023267"/>
    </source>
</evidence>
<dbReference type="InterPro" id="IPR000089">
    <property type="entry name" value="Biotin_lipoyl"/>
</dbReference>
<gene>
    <name evidence="13" type="ORF">GH723_12385</name>
</gene>
<evidence type="ECO:0000256" key="9">
    <source>
        <dbReference type="SAM" id="MobiDB-lite"/>
    </source>
</evidence>
<evidence type="ECO:0000259" key="11">
    <source>
        <dbReference type="PROSITE" id="PS50975"/>
    </source>
</evidence>
<dbReference type="SUPFAM" id="SSF51246">
    <property type="entry name" value="Rudiment single hybrid motif"/>
    <property type="match status" value="1"/>
</dbReference>
<feature type="region of interest" description="Disordered" evidence="9">
    <location>
        <begin position="500"/>
        <end position="524"/>
    </location>
</feature>
<dbReference type="RefSeq" id="WP_153759938.1">
    <property type="nucleotide sequence ID" value="NZ_CP045851.1"/>
</dbReference>
<dbReference type="InterPro" id="IPR011761">
    <property type="entry name" value="ATP-grasp"/>
</dbReference>
<dbReference type="InterPro" id="IPR016185">
    <property type="entry name" value="PreATP-grasp_dom_sf"/>
</dbReference>
<dbReference type="NCBIfam" id="NF006367">
    <property type="entry name" value="PRK08591.1"/>
    <property type="match status" value="1"/>
</dbReference>
<dbReference type="KEGG" id="atq:GH723_12385"/>
<dbReference type="EC" id="6.3.4.14" evidence="2"/>
<dbReference type="InterPro" id="IPR005482">
    <property type="entry name" value="Biotin_COase_C"/>
</dbReference>
<dbReference type="GO" id="GO:0005524">
    <property type="term" value="F:ATP binding"/>
    <property type="evidence" value="ECO:0007669"/>
    <property type="project" value="UniProtKB-UniRule"/>
</dbReference>
<dbReference type="AlphaFoldDB" id="A0A5Q2RLN1"/>
<dbReference type="GO" id="GO:0046872">
    <property type="term" value="F:metal ion binding"/>
    <property type="evidence" value="ECO:0007669"/>
    <property type="project" value="InterPro"/>
</dbReference>
<evidence type="ECO:0000313" key="14">
    <source>
        <dbReference type="Proteomes" id="UP000334019"/>
    </source>
</evidence>
<dbReference type="PANTHER" id="PTHR18866">
    <property type="entry name" value="CARBOXYLASE:PYRUVATE/ACETYL-COA/PROPIONYL-COA CARBOXYLASE"/>
    <property type="match status" value="1"/>
</dbReference>
<keyword evidence="5 8" id="KW-0067">ATP-binding</keyword>